<proteinExistence type="predicted"/>
<name>A0A4P7MZD5_PYROR</name>
<reference evidence="1 2" key="1">
    <citation type="journal article" date="2019" name="Mol. Biol. Evol.">
        <title>Blast fungal genomes show frequent chromosomal changes, gene gains and losses, and effector gene turnover.</title>
        <authorList>
            <person name="Gomez Luciano L.B."/>
            <person name="Jason Tsai I."/>
            <person name="Chuma I."/>
            <person name="Tosa Y."/>
            <person name="Chen Y.H."/>
            <person name="Li J.Y."/>
            <person name="Li M.Y."/>
            <person name="Jade Lu M.Y."/>
            <person name="Nakayashiki H."/>
            <person name="Li W.H."/>
        </authorList>
    </citation>
    <scope>NUCLEOTIDE SEQUENCE [LARGE SCALE GENOMIC DNA]</scope>
    <source>
        <strain evidence="1">MZ5-1-6</strain>
    </source>
</reference>
<evidence type="ECO:0000313" key="2">
    <source>
        <dbReference type="Proteomes" id="UP000294847"/>
    </source>
</evidence>
<gene>
    <name evidence="1" type="ORF">PoMZ_00256</name>
</gene>
<organism evidence="1 2">
    <name type="scientific">Pyricularia oryzae</name>
    <name type="common">Rice blast fungus</name>
    <name type="synonym">Magnaporthe oryzae</name>
    <dbReference type="NCBI Taxonomy" id="318829"/>
    <lineage>
        <taxon>Eukaryota</taxon>
        <taxon>Fungi</taxon>
        <taxon>Dikarya</taxon>
        <taxon>Ascomycota</taxon>
        <taxon>Pezizomycotina</taxon>
        <taxon>Sordariomycetes</taxon>
        <taxon>Sordariomycetidae</taxon>
        <taxon>Magnaporthales</taxon>
        <taxon>Pyriculariaceae</taxon>
        <taxon>Pyricularia</taxon>
    </lineage>
</organism>
<protein>
    <submittedName>
        <fullName evidence="1">Uncharacterized protein</fullName>
    </submittedName>
</protein>
<accession>A0A4P7MZD5</accession>
<dbReference type="EMBL" id="CP034205">
    <property type="protein sequence ID" value="QBZ55359.1"/>
    <property type="molecule type" value="Genomic_DNA"/>
</dbReference>
<dbReference type="Proteomes" id="UP000294847">
    <property type="component" value="Chromosome 2"/>
</dbReference>
<sequence length="62" mass="6546">VRGTPSTSFDIEQSGPKMQINKLLLLIAGIAGVAFAVPDTEVTVTTHPIKPDPPRGCPAEYV</sequence>
<feature type="non-terminal residue" evidence="1">
    <location>
        <position position="1"/>
    </location>
</feature>
<evidence type="ECO:0000313" key="1">
    <source>
        <dbReference type="EMBL" id="QBZ55359.1"/>
    </source>
</evidence>
<dbReference type="AlphaFoldDB" id="A0A4P7MZD5"/>